<dbReference type="InterPro" id="IPR027954">
    <property type="entry name" value="Transcobalamin-like_C"/>
</dbReference>
<sequence>MNKFSISKYSILIVLPLVLLAGSCNLTPTNEVSPAAVEETQKQVFSYEGVEGIDAMSLLKEKYEVQIQDFGPGLGEFVKTIGGIAPGADEFWAFKVNGETANVGASQYVMKIGDVVEWELEKIGEY</sequence>
<evidence type="ECO:0000313" key="4">
    <source>
        <dbReference type="Proteomes" id="UP000230557"/>
    </source>
</evidence>
<feature type="domain" description="Transcobalamin-like C-terminal" evidence="2">
    <location>
        <begin position="55"/>
        <end position="122"/>
    </location>
</feature>
<dbReference type="EMBL" id="PFAJ01000062">
    <property type="protein sequence ID" value="PIR96786.1"/>
    <property type="molecule type" value="Genomic_DNA"/>
</dbReference>
<accession>A0A2H0VCH5</accession>
<reference evidence="4" key="1">
    <citation type="submission" date="2017-09" db="EMBL/GenBank/DDBJ databases">
        <title>Depth-based differentiation of microbial function through sediment-hosted aquifers and enrichment of novel symbionts in the deep terrestrial subsurface.</title>
        <authorList>
            <person name="Probst A.J."/>
            <person name="Ladd B."/>
            <person name="Jarett J.K."/>
            <person name="Geller-Mcgrath D.E."/>
            <person name="Sieber C.M.K."/>
            <person name="Emerson J.B."/>
            <person name="Anantharaman K."/>
            <person name="Thomas B.C."/>
            <person name="Malmstrom R."/>
            <person name="Stieglmeier M."/>
            <person name="Klingl A."/>
            <person name="Woyke T."/>
            <person name="Ryan C.M."/>
            <person name="Banfield J.F."/>
        </authorList>
    </citation>
    <scope>NUCLEOTIDE SEQUENCE [LARGE SCALE GENOMIC DNA]</scope>
</reference>
<name>A0A2H0VCH5_9BACT</name>
<organism evidence="3 4">
    <name type="scientific">Candidatus Doudnabacteria bacterium CG10_big_fil_rev_8_21_14_0_10_41_10</name>
    <dbReference type="NCBI Taxonomy" id="1974551"/>
    <lineage>
        <taxon>Bacteria</taxon>
        <taxon>Candidatus Doudnaibacteriota</taxon>
    </lineage>
</organism>
<evidence type="ECO:0000259" key="2">
    <source>
        <dbReference type="Pfam" id="PF14478"/>
    </source>
</evidence>
<dbReference type="AlphaFoldDB" id="A0A2H0VCH5"/>
<keyword evidence="1" id="KW-0732">Signal</keyword>
<gene>
    <name evidence="3" type="ORF">COT91_04775</name>
</gene>
<protein>
    <recommendedName>
        <fullName evidence="2">Transcobalamin-like C-terminal domain-containing protein</fullName>
    </recommendedName>
</protein>
<proteinExistence type="predicted"/>
<dbReference type="Gene3D" id="2.170.130.30">
    <property type="match status" value="1"/>
</dbReference>
<dbReference type="PROSITE" id="PS51257">
    <property type="entry name" value="PROKAR_LIPOPROTEIN"/>
    <property type="match status" value="1"/>
</dbReference>
<dbReference type="Proteomes" id="UP000230557">
    <property type="component" value="Unassembled WGS sequence"/>
</dbReference>
<feature type="signal peptide" evidence="1">
    <location>
        <begin position="1"/>
        <end position="26"/>
    </location>
</feature>
<comment type="caution">
    <text evidence="3">The sequence shown here is derived from an EMBL/GenBank/DDBJ whole genome shotgun (WGS) entry which is preliminary data.</text>
</comment>
<dbReference type="Pfam" id="PF14478">
    <property type="entry name" value="DUF4430"/>
    <property type="match status" value="1"/>
</dbReference>
<evidence type="ECO:0000313" key="3">
    <source>
        <dbReference type="EMBL" id="PIR96786.1"/>
    </source>
</evidence>
<feature type="chain" id="PRO_5013964118" description="Transcobalamin-like C-terminal domain-containing protein" evidence="1">
    <location>
        <begin position="27"/>
        <end position="126"/>
    </location>
</feature>
<evidence type="ECO:0000256" key="1">
    <source>
        <dbReference type="SAM" id="SignalP"/>
    </source>
</evidence>